<evidence type="ECO:0000313" key="14">
    <source>
        <dbReference type="Proteomes" id="UP000033033"/>
    </source>
</evidence>
<dbReference type="PRINTS" id="PR00019">
    <property type="entry name" value="LEURICHRPT"/>
</dbReference>
<sequence>MELNEIKDLILKAKESNATTLDLSSKRLTSLPPEIAELKNLTRLDISANQLSLLPPEIAELKNLTKLNVSGNKLTSMPPEITKLKNLTTLEISVNKLTSLPPEITKLKNLTTLNISSNRLTSLPSEIAELKNLTTLNISSNELTSLPSEITELKNLTILNISSNQLTSLPPGIAELKNLTTLDISWNQLISLPLGIAELKNLITLNMAWNQLTSLPPGITELKSLTTLYMFWNQLTSLPLEITELKNLTRLDISRNELTSLPSEITELKNLTRLDISRNKLTSFPPEITELKNLTTLILSDNQLSSLPPEILELGIDIEWEGNSAEKGIFLEGNPLENPPIEIVKQGREAVINYFKSFEGEKKPLNEVKVLLVGDGEAGKTSLVKRIFGEEVDGNESQTQGINIRKLAINNGDREIKANFWDFGGQEIMHATHQFFLSKRSLYILVLDGRKDEKPEYWLKLIENFGGDSPVLVVINKIDQNPAFELNRKFLGEKYSSIRGFYRLSCKSGEGIEEFLKILEDELKTVKHLEIKWPISWFNVKSRLEEICPSCPSTKVNGDCEHCNFIEYKQYETMCDEEGIKSESAQNTLVDFLHDLGVILHFRDIPLLNTYVLEPQWVTNAVYKIVNSREIAESKGILKPDSMLPEILKKNTEADFCYPPYQYGFFVSLMKKFELSYDLDDNTVLLPASLEIQEPDFEFDYEGTLRFVIDYDFLPPSVMPRFIVKMNRDIKDDLRWRTGVVLENKGYHSTAVIRADIEAKRISIYVNGNQRRDYFSVILQMFREINNSFEKLKAIEKIPLPDNPEVTVSYDHLIKLELKGRETYMPDGSDDEYNVSDLLGTVINRSNERALLEEILRIAEMNGSNGNEILKILRKLQEIEEESDTEDTLLEKLNKIVMAEPNFYGVGLRLNEIMKIYLKSKKSKKW</sequence>
<dbReference type="Pfam" id="PF25497">
    <property type="entry name" value="COR-B"/>
    <property type="match status" value="1"/>
</dbReference>
<protein>
    <recommendedName>
        <fullName evidence="1">non-specific serine/threonine protein kinase</fullName>
        <ecNumber evidence="1">2.7.11.1</ecNumber>
    </recommendedName>
</protein>
<dbReference type="GO" id="GO:0005524">
    <property type="term" value="F:ATP binding"/>
    <property type="evidence" value="ECO:0007669"/>
    <property type="project" value="UniProtKB-KW"/>
</dbReference>
<dbReference type="InterPro" id="IPR001611">
    <property type="entry name" value="Leu-rich_rpt"/>
</dbReference>
<dbReference type="Gene3D" id="3.80.10.10">
    <property type="entry name" value="Ribonuclease Inhibitor"/>
    <property type="match status" value="1"/>
</dbReference>
<dbReference type="Pfam" id="PF13855">
    <property type="entry name" value="LRR_8"/>
    <property type="match status" value="3"/>
</dbReference>
<keyword evidence="5" id="KW-0677">Repeat</keyword>
<keyword evidence="4" id="KW-0808">Transferase</keyword>
<comment type="catalytic activity">
    <reaction evidence="10">
        <text>L-threonyl-[protein] + ATP = O-phospho-L-threonyl-[protein] + ADP + H(+)</text>
        <dbReference type="Rhea" id="RHEA:46608"/>
        <dbReference type="Rhea" id="RHEA-COMP:11060"/>
        <dbReference type="Rhea" id="RHEA-COMP:11605"/>
        <dbReference type="ChEBI" id="CHEBI:15378"/>
        <dbReference type="ChEBI" id="CHEBI:30013"/>
        <dbReference type="ChEBI" id="CHEBI:30616"/>
        <dbReference type="ChEBI" id="CHEBI:61977"/>
        <dbReference type="ChEBI" id="CHEBI:456216"/>
        <dbReference type="EC" id="2.7.11.1"/>
    </reaction>
</comment>
<dbReference type="FunFam" id="3.80.10.10:FF:000041">
    <property type="entry name" value="LRR receptor-like serine/threonine-protein kinase ERECTA"/>
    <property type="match status" value="1"/>
</dbReference>
<dbReference type="Pfam" id="PF08477">
    <property type="entry name" value="Roc"/>
    <property type="match status" value="1"/>
</dbReference>
<dbReference type="InterPro" id="IPR005225">
    <property type="entry name" value="Small_GTP-bd"/>
</dbReference>
<dbReference type="InterPro" id="IPR032171">
    <property type="entry name" value="COR-A"/>
</dbReference>
<dbReference type="SMART" id="SM00364">
    <property type="entry name" value="LRR_BAC"/>
    <property type="match status" value="11"/>
</dbReference>
<dbReference type="SUPFAM" id="SSF52058">
    <property type="entry name" value="L domain-like"/>
    <property type="match status" value="1"/>
</dbReference>
<dbReference type="PANTHER" id="PTHR48051">
    <property type="match status" value="1"/>
</dbReference>
<dbReference type="Proteomes" id="UP000033033">
    <property type="component" value="Chromosome"/>
</dbReference>
<dbReference type="InterPro" id="IPR003591">
    <property type="entry name" value="Leu-rich_rpt_typical-subtyp"/>
</dbReference>
<dbReference type="Gene3D" id="3.40.50.300">
    <property type="entry name" value="P-loop containing nucleotide triphosphate hydrolases"/>
    <property type="match status" value="1"/>
</dbReference>
<dbReference type="SMART" id="SM00365">
    <property type="entry name" value="LRR_SD22"/>
    <property type="match status" value="9"/>
</dbReference>
<name>A0A0E3QWP7_METBA</name>
<dbReference type="SMART" id="SM00369">
    <property type="entry name" value="LRR_TYP"/>
    <property type="match status" value="12"/>
</dbReference>
<dbReference type="InterPro" id="IPR036388">
    <property type="entry name" value="WH-like_DNA-bd_sf"/>
</dbReference>
<dbReference type="SMART" id="SM00177">
    <property type="entry name" value="ARF"/>
    <property type="match status" value="1"/>
</dbReference>
<reference evidence="13 14" key="1">
    <citation type="submission" date="2014-07" db="EMBL/GenBank/DDBJ databases">
        <title>Methanogenic archaea and the global carbon cycle.</title>
        <authorList>
            <person name="Henriksen J.R."/>
            <person name="Luke J."/>
            <person name="Reinhart S."/>
            <person name="Benedict M.N."/>
            <person name="Youngblut N.D."/>
            <person name="Metcalf M.E."/>
            <person name="Whitaker R.J."/>
            <person name="Metcalf W.W."/>
        </authorList>
    </citation>
    <scope>NUCLEOTIDE SEQUENCE [LARGE SCALE GENOMIC DNA]</scope>
    <source>
        <strain evidence="13 14">MS</strain>
    </source>
</reference>
<dbReference type="Gene3D" id="1.10.10.2200">
    <property type="match status" value="1"/>
</dbReference>
<dbReference type="SUPFAM" id="SSF52540">
    <property type="entry name" value="P-loop containing nucleoside triphosphate hydrolases"/>
    <property type="match status" value="1"/>
</dbReference>
<evidence type="ECO:0000256" key="9">
    <source>
        <dbReference type="ARBA" id="ARBA00023134"/>
    </source>
</evidence>
<feature type="domain" description="Roc" evidence="12">
    <location>
        <begin position="361"/>
        <end position="526"/>
    </location>
</feature>
<evidence type="ECO:0000256" key="3">
    <source>
        <dbReference type="ARBA" id="ARBA00022614"/>
    </source>
</evidence>
<dbReference type="InterPro" id="IPR050216">
    <property type="entry name" value="LRR_domain-containing"/>
</dbReference>
<dbReference type="PROSITE" id="PS51450">
    <property type="entry name" value="LRR"/>
    <property type="match status" value="9"/>
</dbReference>
<dbReference type="PROSITE" id="PS51424">
    <property type="entry name" value="ROC"/>
    <property type="match status" value="1"/>
</dbReference>
<dbReference type="Pfam" id="PF00560">
    <property type="entry name" value="LRR_1"/>
    <property type="match status" value="1"/>
</dbReference>
<dbReference type="PATRIC" id="fig|1434108.4.peg.2854"/>
<organism evidence="13 14">
    <name type="scientific">Methanosarcina barkeri MS</name>
    <dbReference type="NCBI Taxonomy" id="1434108"/>
    <lineage>
        <taxon>Archaea</taxon>
        <taxon>Methanobacteriati</taxon>
        <taxon>Methanobacteriota</taxon>
        <taxon>Stenosarchaea group</taxon>
        <taxon>Methanomicrobia</taxon>
        <taxon>Methanosarcinales</taxon>
        <taxon>Methanosarcinaceae</taxon>
        <taxon>Methanosarcina</taxon>
    </lineage>
</organism>
<evidence type="ECO:0000256" key="2">
    <source>
        <dbReference type="ARBA" id="ARBA00022527"/>
    </source>
</evidence>
<proteinExistence type="predicted"/>
<evidence type="ECO:0000256" key="1">
    <source>
        <dbReference type="ARBA" id="ARBA00012513"/>
    </source>
</evidence>
<dbReference type="Gene3D" id="3.30.310.200">
    <property type="match status" value="1"/>
</dbReference>
<evidence type="ECO:0000256" key="10">
    <source>
        <dbReference type="ARBA" id="ARBA00047899"/>
    </source>
</evidence>
<dbReference type="NCBIfam" id="TIGR00231">
    <property type="entry name" value="small_GTP"/>
    <property type="match status" value="1"/>
</dbReference>
<dbReference type="GO" id="GO:0004674">
    <property type="term" value="F:protein serine/threonine kinase activity"/>
    <property type="evidence" value="ECO:0007669"/>
    <property type="project" value="UniProtKB-KW"/>
</dbReference>
<evidence type="ECO:0000256" key="11">
    <source>
        <dbReference type="ARBA" id="ARBA00048679"/>
    </source>
</evidence>
<comment type="catalytic activity">
    <reaction evidence="11">
        <text>L-seryl-[protein] + ATP = O-phospho-L-seryl-[protein] + ADP + H(+)</text>
        <dbReference type="Rhea" id="RHEA:17989"/>
        <dbReference type="Rhea" id="RHEA-COMP:9863"/>
        <dbReference type="Rhea" id="RHEA-COMP:11604"/>
        <dbReference type="ChEBI" id="CHEBI:15378"/>
        <dbReference type="ChEBI" id="CHEBI:29999"/>
        <dbReference type="ChEBI" id="CHEBI:30616"/>
        <dbReference type="ChEBI" id="CHEBI:83421"/>
        <dbReference type="ChEBI" id="CHEBI:456216"/>
        <dbReference type="EC" id="2.7.11.1"/>
    </reaction>
</comment>
<evidence type="ECO:0000256" key="8">
    <source>
        <dbReference type="ARBA" id="ARBA00022840"/>
    </source>
</evidence>
<dbReference type="RefSeq" id="WP_052712873.1">
    <property type="nucleotide sequence ID" value="NZ_CP009528.1"/>
</dbReference>
<dbReference type="GO" id="GO:0005737">
    <property type="term" value="C:cytoplasm"/>
    <property type="evidence" value="ECO:0007669"/>
    <property type="project" value="TreeGrafter"/>
</dbReference>
<dbReference type="InterPro" id="IPR027417">
    <property type="entry name" value="P-loop_NTPase"/>
</dbReference>
<dbReference type="EMBL" id="CP009528">
    <property type="protein sequence ID" value="AKB55225.1"/>
    <property type="molecule type" value="Genomic_DNA"/>
</dbReference>
<dbReference type="Pfam" id="PF16095">
    <property type="entry name" value="COR-A"/>
    <property type="match status" value="1"/>
</dbReference>
<dbReference type="InterPro" id="IPR057263">
    <property type="entry name" value="COR-B"/>
</dbReference>
<gene>
    <name evidence="13" type="ORF">MSBRM_2227</name>
</gene>
<dbReference type="InterPro" id="IPR032675">
    <property type="entry name" value="LRR_dom_sf"/>
</dbReference>
<dbReference type="SMART" id="SM00175">
    <property type="entry name" value="RAB"/>
    <property type="match status" value="1"/>
</dbReference>
<dbReference type="Gene3D" id="1.10.10.10">
    <property type="entry name" value="Winged helix-like DNA-binding domain superfamily/Winged helix DNA-binding domain"/>
    <property type="match status" value="1"/>
</dbReference>
<keyword evidence="8" id="KW-0067">ATP-binding</keyword>
<dbReference type="GO" id="GO:0005525">
    <property type="term" value="F:GTP binding"/>
    <property type="evidence" value="ECO:0007669"/>
    <property type="project" value="InterPro"/>
</dbReference>
<keyword evidence="2" id="KW-0723">Serine/threonine-protein kinase</keyword>
<keyword evidence="14" id="KW-1185">Reference proteome</keyword>
<keyword evidence="3" id="KW-0433">Leucine-rich repeat</keyword>
<evidence type="ECO:0000256" key="6">
    <source>
        <dbReference type="ARBA" id="ARBA00022741"/>
    </source>
</evidence>
<accession>A0A0E3QWP7</accession>
<keyword evidence="7" id="KW-0418">Kinase</keyword>
<keyword evidence="6" id="KW-0547">Nucleotide-binding</keyword>
<evidence type="ECO:0000256" key="4">
    <source>
        <dbReference type="ARBA" id="ARBA00022679"/>
    </source>
</evidence>
<keyword evidence="9" id="KW-0342">GTP-binding</keyword>
<dbReference type="PANTHER" id="PTHR48051:SF54">
    <property type="entry name" value="LEUCINE-RICH REPEAT-CONTAINING PROTEIN"/>
    <property type="match status" value="1"/>
</dbReference>
<dbReference type="STRING" id="1434108.MSBRM_2227"/>
<dbReference type="KEGG" id="mby:MSBRM_2227"/>
<dbReference type="PRINTS" id="PR00449">
    <property type="entry name" value="RASTRNSFRMNG"/>
</dbReference>
<dbReference type="HOGENOM" id="CLU_006878_0_0_2"/>
<dbReference type="FunFam" id="3.80.10.10:FF:001164">
    <property type="entry name" value="GH01279p"/>
    <property type="match status" value="1"/>
</dbReference>
<dbReference type="InterPro" id="IPR020859">
    <property type="entry name" value="ROC"/>
</dbReference>
<dbReference type="AlphaFoldDB" id="A0A0E3QWP7"/>
<dbReference type="GeneID" id="24845497"/>
<evidence type="ECO:0000256" key="7">
    <source>
        <dbReference type="ARBA" id="ARBA00022777"/>
    </source>
</evidence>
<evidence type="ECO:0000313" key="13">
    <source>
        <dbReference type="EMBL" id="AKB55225.1"/>
    </source>
</evidence>
<dbReference type="EC" id="2.7.11.1" evidence="1"/>
<evidence type="ECO:0000256" key="5">
    <source>
        <dbReference type="ARBA" id="ARBA00022737"/>
    </source>
</evidence>
<evidence type="ECO:0000259" key="12">
    <source>
        <dbReference type="PROSITE" id="PS51424"/>
    </source>
</evidence>